<dbReference type="InterPro" id="IPR000421">
    <property type="entry name" value="FA58C"/>
</dbReference>
<dbReference type="Pfam" id="PF01120">
    <property type="entry name" value="Alpha_L_fucos"/>
    <property type="match status" value="1"/>
</dbReference>
<feature type="signal peptide" evidence="6">
    <location>
        <begin position="1"/>
        <end position="24"/>
    </location>
</feature>
<dbReference type="EMBL" id="FZOQ01000010">
    <property type="protein sequence ID" value="SNS62979.1"/>
    <property type="molecule type" value="Genomic_DNA"/>
</dbReference>
<dbReference type="InterPro" id="IPR057739">
    <property type="entry name" value="Glyco_hydro_29_N"/>
</dbReference>
<evidence type="ECO:0000259" key="7">
    <source>
        <dbReference type="PROSITE" id="PS50022"/>
    </source>
</evidence>
<dbReference type="GO" id="GO:0006004">
    <property type="term" value="P:fucose metabolic process"/>
    <property type="evidence" value="ECO:0007669"/>
    <property type="project" value="TreeGrafter"/>
</dbReference>
<dbReference type="GO" id="GO:0016139">
    <property type="term" value="P:glycoside catabolic process"/>
    <property type="evidence" value="ECO:0007669"/>
    <property type="project" value="TreeGrafter"/>
</dbReference>
<evidence type="ECO:0000256" key="3">
    <source>
        <dbReference type="ARBA" id="ARBA00022729"/>
    </source>
</evidence>
<feature type="domain" description="F5/8 type C" evidence="7">
    <location>
        <begin position="358"/>
        <end position="495"/>
    </location>
</feature>
<dbReference type="PANTHER" id="PTHR10030:SF37">
    <property type="entry name" value="ALPHA-L-FUCOSIDASE-RELATED"/>
    <property type="match status" value="1"/>
</dbReference>
<dbReference type="Proteomes" id="UP000198432">
    <property type="component" value="Unassembled WGS sequence"/>
</dbReference>
<evidence type="ECO:0000256" key="5">
    <source>
        <dbReference type="ARBA" id="ARBA00023295"/>
    </source>
</evidence>
<dbReference type="Pfam" id="PF00754">
    <property type="entry name" value="F5_F8_type_C"/>
    <property type="match status" value="1"/>
</dbReference>
<keyword evidence="5" id="KW-0326">Glycosidase</keyword>
<name>A0A239G1E8_9BACT</name>
<sequence>MKKYSRLVLAAVLAGTLFSCSTSNTTSSSAVSVAPPQPVYPVPSEAQLAWHEMEMNAFVHFTTNTFTDLEWGYGDESPAIFNPSQLDADQWVKTLKEAGFKGVILTCKHHDGFALWPSKYTEHSVANSPYKNGKGDVVKEVSDACKRHGLKFGVYLSPWDRNRADYGQASYIAYYRNQLEEIFTNYGPAFEMWFDGANGGDGYYGGAREVRKIDRSTYYDWPTTLAYVNKLQPQSKVLFFSDAGPDIRWVGNERGYVGETNWNTISNDTLYAGKAGIEELLGTGAEDGAKWIPAEVDVSIRPGWFYHAKEDSLVKSPEKLFDIYLTSVGRGSTLLLNVPPDRRGLIHEKDVKALKEWRQIIDREFKTNLAARAKAKADSYRGNARAYAANQVTDEDKETYWATDDGITTGSLEIDLGKVQPVKYVLLQEYIKLGQRVKGFTVDAWQNGAWQPVASATTIGYKRILKLDNPVTTEKIRVNITDSKASPVISNVEVY</sequence>
<dbReference type="GO" id="GO:0004560">
    <property type="term" value="F:alpha-L-fucosidase activity"/>
    <property type="evidence" value="ECO:0007669"/>
    <property type="project" value="InterPro"/>
</dbReference>
<evidence type="ECO:0000313" key="9">
    <source>
        <dbReference type="Proteomes" id="UP000198432"/>
    </source>
</evidence>
<feature type="chain" id="PRO_5013394341" description="alpha-L-fucosidase" evidence="6">
    <location>
        <begin position="25"/>
        <end position="495"/>
    </location>
</feature>
<dbReference type="PROSITE" id="PS51257">
    <property type="entry name" value="PROKAR_LIPOPROTEIN"/>
    <property type="match status" value="1"/>
</dbReference>
<organism evidence="8 9">
    <name type="scientific">Pontibacter ummariensis</name>
    <dbReference type="NCBI Taxonomy" id="1610492"/>
    <lineage>
        <taxon>Bacteria</taxon>
        <taxon>Pseudomonadati</taxon>
        <taxon>Bacteroidota</taxon>
        <taxon>Cytophagia</taxon>
        <taxon>Cytophagales</taxon>
        <taxon>Hymenobacteraceae</taxon>
        <taxon>Pontibacter</taxon>
    </lineage>
</organism>
<dbReference type="PANTHER" id="PTHR10030">
    <property type="entry name" value="ALPHA-L-FUCOSIDASE"/>
    <property type="match status" value="1"/>
</dbReference>
<reference evidence="9" key="1">
    <citation type="submission" date="2017-06" db="EMBL/GenBank/DDBJ databases">
        <authorList>
            <person name="Varghese N."/>
            <person name="Submissions S."/>
        </authorList>
    </citation>
    <scope>NUCLEOTIDE SEQUENCE [LARGE SCALE GENOMIC DNA]</scope>
    <source>
        <strain evidence="9">NKM1</strain>
    </source>
</reference>
<proteinExistence type="inferred from homology"/>
<dbReference type="SUPFAM" id="SSF51445">
    <property type="entry name" value="(Trans)glycosidases"/>
    <property type="match status" value="1"/>
</dbReference>
<dbReference type="GO" id="GO:0005764">
    <property type="term" value="C:lysosome"/>
    <property type="evidence" value="ECO:0007669"/>
    <property type="project" value="TreeGrafter"/>
</dbReference>
<evidence type="ECO:0000256" key="2">
    <source>
        <dbReference type="ARBA" id="ARBA00012662"/>
    </source>
</evidence>
<keyword evidence="4" id="KW-0378">Hydrolase</keyword>
<dbReference type="InterPro" id="IPR000933">
    <property type="entry name" value="Glyco_hydro_29"/>
</dbReference>
<evidence type="ECO:0000256" key="4">
    <source>
        <dbReference type="ARBA" id="ARBA00022801"/>
    </source>
</evidence>
<dbReference type="SUPFAM" id="SSF49785">
    <property type="entry name" value="Galactose-binding domain-like"/>
    <property type="match status" value="1"/>
</dbReference>
<keyword evidence="3 6" id="KW-0732">Signal</keyword>
<dbReference type="FunFam" id="3.20.20.80:FF:000052">
    <property type="entry name" value="Putative alpha-L-fucosidase 1"/>
    <property type="match status" value="1"/>
</dbReference>
<dbReference type="PROSITE" id="PS50022">
    <property type="entry name" value="FA58C_3"/>
    <property type="match status" value="1"/>
</dbReference>
<dbReference type="AlphaFoldDB" id="A0A239G1E8"/>
<dbReference type="InterPro" id="IPR017853">
    <property type="entry name" value="GH"/>
</dbReference>
<dbReference type="RefSeq" id="WP_089319441.1">
    <property type="nucleotide sequence ID" value="NZ_FZOQ01000010.1"/>
</dbReference>
<evidence type="ECO:0000313" key="8">
    <source>
        <dbReference type="EMBL" id="SNS62979.1"/>
    </source>
</evidence>
<dbReference type="SMART" id="SM00812">
    <property type="entry name" value="Alpha_L_fucos"/>
    <property type="match status" value="1"/>
</dbReference>
<evidence type="ECO:0000256" key="6">
    <source>
        <dbReference type="SAM" id="SignalP"/>
    </source>
</evidence>
<dbReference type="Gene3D" id="2.60.120.260">
    <property type="entry name" value="Galactose-binding domain-like"/>
    <property type="match status" value="1"/>
</dbReference>
<keyword evidence="9" id="KW-1185">Reference proteome</keyword>
<accession>A0A239G1E8</accession>
<evidence type="ECO:0000256" key="1">
    <source>
        <dbReference type="ARBA" id="ARBA00007951"/>
    </source>
</evidence>
<dbReference type="InterPro" id="IPR008979">
    <property type="entry name" value="Galactose-bd-like_sf"/>
</dbReference>
<dbReference type="Gene3D" id="3.20.20.80">
    <property type="entry name" value="Glycosidases"/>
    <property type="match status" value="1"/>
</dbReference>
<comment type="similarity">
    <text evidence="1">Belongs to the glycosyl hydrolase 29 family.</text>
</comment>
<dbReference type="EC" id="3.2.1.51" evidence="2"/>
<dbReference type="OrthoDB" id="1095333at2"/>
<gene>
    <name evidence="8" type="ORF">SAMN06296052_11019</name>
</gene>
<protein>
    <recommendedName>
        <fullName evidence="2">alpha-L-fucosidase</fullName>
        <ecNumber evidence="2">3.2.1.51</ecNumber>
    </recommendedName>
</protein>